<evidence type="ECO:0000313" key="2">
    <source>
        <dbReference type="Proteomes" id="UP000694388"/>
    </source>
</evidence>
<dbReference type="Ensembl" id="ENSEBUT00000023912.1">
    <property type="protein sequence ID" value="ENSEBUP00000023336.1"/>
    <property type="gene ID" value="ENSEBUG00000014380.1"/>
</dbReference>
<keyword evidence="2" id="KW-1185">Reference proteome</keyword>
<name>A0A8C4R2X6_EPTBU</name>
<sequence length="76" mass="8587">MHSQHLRVPDGDIAIPVFLQVASVSWELDRLNSCLDTLEAWSDSLNARLRQVLETSRQERQQAGLDVTCQQARPVS</sequence>
<reference evidence="1" key="1">
    <citation type="submission" date="2025-08" db="UniProtKB">
        <authorList>
            <consortium name="Ensembl"/>
        </authorList>
    </citation>
    <scope>IDENTIFICATION</scope>
</reference>
<protein>
    <submittedName>
        <fullName evidence="1">Uncharacterized protein</fullName>
    </submittedName>
</protein>
<organism evidence="1 2">
    <name type="scientific">Eptatretus burgeri</name>
    <name type="common">Inshore hagfish</name>
    <dbReference type="NCBI Taxonomy" id="7764"/>
    <lineage>
        <taxon>Eukaryota</taxon>
        <taxon>Metazoa</taxon>
        <taxon>Chordata</taxon>
        <taxon>Craniata</taxon>
        <taxon>Vertebrata</taxon>
        <taxon>Cyclostomata</taxon>
        <taxon>Myxini</taxon>
        <taxon>Myxiniformes</taxon>
        <taxon>Myxinidae</taxon>
        <taxon>Eptatretinae</taxon>
        <taxon>Eptatretus</taxon>
    </lineage>
</organism>
<evidence type="ECO:0000313" key="1">
    <source>
        <dbReference type="Ensembl" id="ENSEBUP00000023336.1"/>
    </source>
</evidence>
<proteinExistence type="predicted"/>
<accession>A0A8C4R2X6</accession>
<dbReference type="AlphaFoldDB" id="A0A8C4R2X6"/>
<dbReference type="Pfam" id="PF03670">
    <property type="entry name" value="UPF0184"/>
    <property type="match status" value="1"/>
</dbReference>
<dbReference type="Proteomes" id="UP000694388">
    <property type="component" value="Unplaced"/>
</dbReference>
<reference evidence="1" key="2">
    <citation type="submission" date="2025-09" db="UniProtKB">
        <authorList>
            <consortium name="Ensembl"/>
        </authorList>
    </citation>
    <scope>IDENTIFICATION</scope>
</reference>